<protein>
    <recommendedName>
        <fullName evidence="6">Heat shock protein 70</fullName>
    </recommendedName>
</protein>
<evidence type="ECO:0000313" key="4">
    <source>
        <dbReference type="EMBL" id="KAK3602827.1"/>
    </source>
</evidence>
<organism evidence="4 5">
    <name type="scientific">Potamilus streckersoni</name>
    <dbReference type="NCBI Taxonomy" id="2493646"/>
    <lineage>
        <taxon>Eukaryota</taxon>
        <taxon>Metazoa</taxon>
        <taxon>Spiralia</taxon>
        <taxon>Lophotrochozoa</taxon>
        <taxon>Mollusca</taxon>
        <taxon>Bivalvia</taxon>
        <taxon>Autobranchia</taxon>
        <taxon>Heteroconchia</taxon>
        <taxon>Palaeoheterodonta</taxon>
        <taxon>Unionida</taxon>
        <taxon>Unionoidea</taxon>
        <taxon>Unionidae</taxon>
        <taxon>Ambleminae</taxon>
        <taxon>Lampsilini</taxon>
        <taxon>Potamilus</taxon>
    </lineage>
</organism>
<dbReference type="InterPro" id="IPR013126">
    <property type="entry name" value="Hsp_70_fam"/>
</dbReference>
<dbReference type="GO" id="GO:0005524">
    <property type="term" value="F:ATP binding"/>
    <property type="evidence" value="ECO:0007669"/>
    <property type="project" value="UniProtKB-KW"/>
</dbReference>
<dbReference type="SUPFAM" id="SSF53067">
    <property type="entry name" value="Actin-like ATPase domain"/>
    <property type="match status" value="2"/>
</dbReference>
<keyword evidence="3" id="KW-0067">ATP-binding</keyword>
<keyword evidence="5" id="KW-1185">Reference proteome</keyword>
<dbReference type="PANTHER" id="PTHR14187">
    <property type="entry name" value="ALPHA KINASE/ELONGATION FACTOR 2 KINASE"/>
    <property type="match status" value="1"/>
</dbReference>
<reference evidence="4" key="2">
    <citation type="journal article" date="2021" name="Genome Biol. Evol.">
        <title>Developing a high-quality reference genome for a parasitic bivalve with doubly uniparental inheritance (Bivalvia: Unionida).</title>
        <authorList>
            <person name="Smith C.H."/>
        </authorList>
    </citation>
    <scope>NUCLEOTIDE SEQUENCE</scope>
    <source>
        <strain evidence="4">CHS0354</strain>
        <tissue evidence="4">Mantle</tissue>
    </source>
</reference>
<keyword evidence="2" id="KW-0547">Nucleotide-binding</keyword>
<reference evidence="4" key="3">
    <citation type="submission" date="2023-05" db="EMBL/GenBank/DDBJ databases">
        <authorList>
            <person name="Smith C.H."/>
        </authorList>
    </citation>
    <scope>NUCLEOTIDE SEQUENCE</scope>
    <source>
        <strain evidence="4">CHS0354</strain>
        <tissue evidence="4">Mantle</tissue>
    </source>
</reference>
<dbReference type="Pfam" id="PF00012">
    <property type="entry name" value="HSP70"/>
    <property type="match status" value="1"/>
</dbReference>
<dbReference type="AlphaFoldDB" id="A0AAE0T2X7"/>
<sequence length="569" mass="63945">MQSKKEKIIVAAIDFGTTYSGYAFSFKHEYEKDPTKVSTNQAWNSGNLLSFKQPTCVLCNPKREFDSFGYEAENKYSALAEDQEHHNWYFFRRFKMVLHEKQIKRGIEIEDDKGLKMPAIQVFGLAIRFLKDHLLKTLEIRGTGLTADDIHWILTVPAIWTDSAKQFMREAANEAGIAGGLLTIALEPEAAAMFCQLLSTDKLSSMGKFDDKKYMVIDLGGGTADITVHEKQPDGTIKEVHKASGGAWGGTKIDEEFNQMIIKIIGAPTFKKFCDENKADHIDLLRELEIKKRSIQTDKNEKINVKVPVSMNETYKNKSGDTIEDAIAQSPYGKQIEWKGDKMRLDADLFRSLFKNSIKNITEHIANLLEKPGVKGITTLLMVGGFSECQLIQDAIKNAFPTAKIVIPNEAGLVVLKGAVIFGHKPQIITSRIAKYTYGINISPPFDPKKHPQNKKVSVGGNDRCKDVFKKYIEVGESVKIGEARTGKHVTIKSNQKEMLLKIYASLDKNPMFVTDPNCEMIGRVGVKLPDTTDNIRVDVKMMFGETELMVEAEEETLKAKFVAYFDFL</sequence>
<evidence type="ECO:0000313" key="5">
    <source>
        <dbReference type="Proteomes" id="UP001195483"/>
    </source>
</evidence>
<reference evidence="4" key="1">
    <citation type="journal article" date="2021" name="Genome Biol. Evol.">
        <title>A High-Quality Reference Genome for a Parasitic Bivalve with Doubly Uniparental Inheritance (Bivalvia: Unionida).</title>
        <authorList>
            <person name="Smith C.H."/>
        </authorList>
    </citation>
    <scope>NUCLEOTIDE SEQUENCE</scope>
    <source>
        <strain evidence="4">CHS0354</strain>
    </source>
</reference>
<dbReference type="Gene3D" id="3.30.420.40">
    <property type="match status" value="2"/>
</dbReference>
<evidence type="ECO:0000256" key="3">
    <source>
        <dbReference type="ARBA" id="ARBA00022840"/>
    </source>
</evidence>
<evidence type="ECO:0000256" key="2">
    <source>
        <dbReference type="ARBA" id="ARBA00022741"/>
    </source>
</evidence>
<evidence type="ECO:0008006" key="6">
    <source>
        <dbReference type="Google" id="ProtNLM"/>
    </source>
</evidence>
<name>A0AAE0T2X7_9BIVA</name>
<dbReference type="GO" id="GO:0140662">
    <property type="term" value="F:ATP-dependent protein folding chaperone"/>
    <property type="evidence" value="ECO:0007669"/>
    <property type="project" value="InterPro"/>
</dbReference>
<gene>
    <name evidence="4" type="ORF">CHS0354_026379</name>
</gene>
<proteinExistence type="inferred from homology"/>
<dbReference type="EMBL" id="JAEAOA010001575">
    <property type="protein sequence ID" value="KAK3602827.1"/>
    <property type="molecule type" value="Genomic_DNA"/>
</dbReference>
<dbReference type="PANTHER" id="PTHR14187:SF5">
    <property type="entry name" value="HEAT SHOCK 70 KDA PROTEIN 12A"/>
    <property type="match status" value="1"/>
</dbReference>
<evidence type="ECO:0000256" key="1">
    <source>
        <dbReference type="ARBA" id="ARBA00007381"/>
    </source>
</evidence>
<comment type="similarity">
    <text evidence="1">Belongs to the heat shock protein 70 family.</text>
</comment>
<dbReference type="InterPro" id="IPR043129">
    <property type="entry name" value="ATPase_NBD"/>
</dbReference>
<comment type="caution">
    <text evidence="4">The sequence shown here is derived from an EMBL/GenBank/DDBJ whole genome shotgun (WGS) entry which is preliminary data.</text>
</comment>
<dbReference type="Proteomes" id="UP001195483">
    <property type="component" value="Unassembled WGS sequence"/>
</dbReference>
<dbReference type="CDD" id="cd10229">
    <property type="entry name" value="ASKHA_NBD_HSP70_HSPA12"/>
    <property type="match status" value="1"/>
</dbReference>
<accession>A0AAE0T2X7</accession>